<name>A0A2P2J025_RHIMU</name>
<organism evidence="1">
    <name type="scientific">Rhizophora mucronata</name>
    <name type="common">Asiatic mangrove</name>
    <dbReference type="NCBI Taxonomy" id="61149"/>
    <lineage>
        <taxon>Eukaryota</taxon>
        <taxon>Viridiplantae</taxon>
        <taxon>Streptophyta</taxon>
        <taxon>Embryophyta</taxon>
        <taxon>Tracheophyta</taxon>
        <taxon>Spermatophyta</taxon>
        <taxon>Magnoliopsida</taxon>
        <taxon>eudicotyledons</taxon>
        <taxon>Gunneridae</taxon>
        <taxon>Pentapetalae</taxon>
        <taxon>rosids</taxon>
        <taxon>fabids</taxon>
        <taxon>Malpighiales</taxon>
        <taxon>Rhizophoraceae</taxon>
        <taxon>Rhizophora</taxon>
    </lineage>
</organism>
<reference evidence="1" key="1">
    <citation type="submission" date="2018-02" db="EMBL/GenBank/DDBJ databases">
        <title>Rhizophora mucronata_Transcriptome.</title>
        <authorList>
            <person name="Meera S.P."/>
            <person name="Sreeshan A."/>
            <person name="Augustine A."/>
        </authorList>
    </citation>
    <scope>NUCLEOTIDE SEQUENCE</scope>
    <source>
        <tissue evidence="1">Leaf</tissue>
    </source>
</reference>
<dbReference type="EMBL" id="GGEC01006361">
    <property type="protein sequence ID" value="MBW86844.1"/>
    <property type="molecule type" value="Transcribed_RNA"/>
</dbReference>
<proteinExistence type="predicted"/>
<evidence type="ECO:0000313" key="1">
    <source>
        <dbReference type="EMBL" id="MBW86844.1"/>
    </source>
</evidence>
<protein>
    <submittedName>
        <fullName evidence="1">Uncharacterized protein</fullName>
    </submittedName>
</protein>
<accession>A0A2P2J025</accession>
<dbReference type="AlphaFoldDB" id="A0A2P2J025"/>
<sequence>MRILQAGQIVPFVDSISAYAFMTAYPDIIEGAEAGDSNDKVPYQIFAPKSTFFSYQRLIVKVQFQIHVRAVLIFEYYY</sequence>